<dbReference type="EMBL" id="MU558303">
    <property type="protein sequence ID" value="KAI5614597.1"/>
    <property type="molecule type" value="Genomic_DNA"/>
</dbReference>
<dbReference type="Pfam" id="PF00751">
    <property type="entry name" value="DM"/>
    <property type="match status" value="1"/>
</dbReference>
<accession>A0AAD5AEI4</accession>
<comment type="subcellular location">
    <subcellularLocation>
        <location evidence="6">Nucleus</location>
    </subcellularLocation>
</comment>
<evidence type="ECO:0000313" key="9">
    <source>
        <dbReference type="EMBL" id="KAI5614597.1"/>
    </source>
</evidence>
<keyword evidence="4 6" id="KW-0238">DNA-binding</keyword>
<dbReference type="PANTHER" id="PTHR12322:SF123">
    <property type="entry name" value="DOUBLESEX-AND MAB-3-RELATED TRANSCRIPTION FACTOR 2B"/>
    <property type="match status" value="1"/>
</dbReference>
<sequence>MAAKLGPDCPQQPQGQHHGQHHRQHHGQHHQSGQQQYQSELEALEETDAQRSPGAQRAPVRSPKCARCRNHGVVSRLKGHKRSCRWRECRCASCVLVLERQRVMAAQVALRRQQAGESKKAPRSSPFLRRQAYQRFTKTPSLLAKSILEGYKSPASESRHHYPPISVKMRKRRAFADKELESVMLERELRQREMEELRKIVLLQATVSPGPSPCFCPLSDPGVPSYMPMYKSSPLVFDCDLHRHAQELKNRAVEHCTREILTTQNFFPSRKSLDACSGTVSCLESVSQPSFQSSHYYCCKNRGNTEIERVPADSSHSMPQTGAADRLNVTSKRDASFLAQAKGLSQIEQPQKQCRPSGFESRTQEDWASKPNSIKNVRPLPFSVEALLMR</sequence>
<dbReference type="InterPro" id="IPR026607">
    <property type="entry name" value="DMRT"/>
</dbReference>
<gene>
    <name evidence="9" type="ORF">C0J50_8935</name>
</gene>
<dbReference type="SUPFAM" id="SSF82927">
    <property type="entry name" value="Cysteine-rich DNA binding domain, (DM domain)"/>
    <property type="match status" value="1"/>
</dbReference>
<dbReference type="Proteomes" id="UP001205998">
    <property type="component" value="Unassembled WGS sequence"/>
</dbReference>
<feature type="region of interest" description="Disordered" evidence="7">
    <location>
        <begin position="341"/>
        <end position="376"/>
    </location>
</feature>
<dbReference type="InterPro" id="IPR001275">
    <property type="entry name" value="DM_DNA-bd"/>
</dbReference>
<dbReference type="PROSITE" id="PS40000">
    <property type="entry name" value="DM_1"/>
    <property type="match status" value="1"/>
</dbReference>
<comment type="similarity">
    <text evidence="1">Belongs to the DMRT family.</text>
</comment>
<dbReference type="SMART" id="SM00301">
    <property type="entry name" value="DM"/>
    <property type="match status" value="1"/>
</dbReference>
<feature type="DNA-binding region" description="DM" evidence="6">
    <location>
        <begin position="65"/>
        <end position="112"/>
    </location>
</feature>
<comment type="caution">
    <text evidence="9">The sequence shown here is derived from an EMBL/GenBank/DDBJ whole genome shotgun (WGS) entry which is preliminary data.</text>
</comment>
<dbReference type="InterPro" id="IPR036407">
    <property type="entry name" value="DM_DNA-bd_sf"/>
</dbReference>
<dbReference type="GO" id="GO:0005634">
    <property type="term" value="C:nucleus"/>
    <property type="evidence" value="ECO:0007669"/>
    <property type="project" value="UniProtKB-SubCell"/>
</dbReference>
<name>A0AAD5AEI4_SILAS</name>
<evidence type="ECO:0000256" key="4">
    <source>
        <dbReference type="ARBA" id="ARBA00023125"/>
    </source>
</evidence>
<evidence type="ECO:0000256" key="1">
    <source>
        <dbReference type="ARBA" id="ARBA00006834"/>
    </source>
</evidence>
<feature type="region of interest" description="Disordered" evidence="7">
    <location>
        <begin position="1"/>
        <end position="65"/>
    </location>
</feature>
<evidence type="ECO:0000256" key="3">
    <source>
        <dbReference type="ARBA" id="ARBA00022833"/>
    </source>
</evidence>
<keyword evidence="10" id="KW-1185">Reference proteome</keyword>
<dbReference type="GO" id="GO:0007548">
    <property type="term" value="P:sex differentiation"/>
    <property type="evidence" value="ECO:0007669"/>
    <property type="project" value="TreeGrafter"/>
</dbReference>
<keyword evidence="2 6" id="KW-0479">Metal-binding</keyword>
<dbReference type="FunFam" id="4.10.1040.10:FF:000001">
    <property type="entry name" value="doublesex- and mab-3-related transcription factor 1"/>
    <property type="match status" value="1"/>
</dbReference>
<dbReference type="GO" id="GO:0046872">
    <property type="term" value="F:metal ion binding"/>
    <property type="evidence" value="ECO:0007669"/>
    <property type="project" value="UniProtKB-KW"/>
</dbReference>
<dbReference type="GO" id="GO:0000981">
    <property type="term" value="F:DNA-binding transcription factor activity, RNA polymerase II-specific"/>
    <property type="evidence" value="ECO:0007669"/>
    <property type="project" value="TreeGrafter"/>
</dbReference>
<reference evidence="9" key="1">
    <citation type="submission" date="2018-07" db="EMBL/GenBank/DDBJ databases">
        <title>Comparative genomics of catfishes provides insights into carnivory and benthic adaptation.</title>
        <authorList>
            <person name="Zhang Y."/>
            <person name="Wang D."/>
            <person name="Peng Z."/>
            <person name="Zheng S."/>
            <person name="Shao F."/>
            <person name="Tao W."/>
        </authorList>
    </citation>
    <scope>NUCLEOTIDE SEQUENCE</scope>
    <source>
        <strain evidence="9">Chongqing</strain>
    </source>
</reference>
<evidence type="ECO:0000259" key="8">
    <source>
        <dbReference type="PROSITE" id="PS50809"/>
    </source>
</evidence>
<protein>
    <submittedName>
        <fullName evidence="9">Doublesex and mab-3 related transcription factor 2b</fullName>
    </submittedName>
</protein>
<evidence type="ECO:0000313" key="10">
    <source>
        <dbReference type="Proteomes" id="UP001205998"/>
    </source>
</evidence>
<dbReference type="PANTHER" id="PTHR12322">
    <property type="entry name" value="DOUBLESEX AND MAB-3 RELATED TRANSCRIPTION FACTOR DMRT"/>
    <property type="match status" value="1"/>
</dbReference>
<evidence type="ECO:0000256" key="5">
    <source>
        <dbReference type="ARBA" id="ARBA00023242"/>
    </source>
</evidence>
<keyword evidence="5 6" id="KW-0539">Nucleus</keyword>
<feature type="compositionally biased region" description="Basic residues" evidence="7">
    <location>
        <begin position="18"/>
        <end position="29"/>
    </location>
</feature>
<dbReference type="AlphaFoldDB" id="A0AAD5AEI4"/>
<organism evidence="9 10">
    <name type="scientific">Silurus asotus</name>
    <name type="common">Amur catfish</name>
    <name type="synonym">Parasilurus asotus</name>
    <dbReference type="NCBI Taxonomy" id="30991"/>
    <lineage>
        <taxon>Eukaryota</taxon>
        <taxon>Metazoa</taxon>
        <taxon>Chordata</taxon>
        <taxon>Craniata</taxon>
        <taxon>Vertebrata</taxon>
        <taxon>Euteleostomi</taxon>
        <taxon>Actinopterygii</taxon>
        <taxon>Neopterygii</taxon>
        <taxon>Teleostei</taxon>
        <taxon>Ostariophysi</taxon>
        <taxon>Siluriformes</taxon>
        <taxon>Siluridae</taxon>
        <taxon>Silurus</taxon>
    </lineage>
</organism>
<evidence type="ECO:0000256" key="2">
    <source>
        <dbReference type="ARBA" id="ARBA00022723"/>
    </source>
</evidence>
<proteinExistence type="inferred from homology"/>
<dbReference type="PROSITE" id="PS50809">
    <property type="entry name" value="DM_2"/>
    <property type="match status" value="1"/>
</dbReference>
<feature type="domain" description="DM" evidence="8">
    <location>
        <begin position="65"/>
        <end position="112"/>
    </location>
</feature>
<keyword evidence="3 6" id="KW-0862">Zinc</keyword>
<evidence type="ECO:0000256" key="6">
    <source>
        <dbReference type="PROSITE-ProRule" id="PRU00070"/>
    </source>
</evidence>
<dbReference type="GO" id="GO:0000978">
    <property type="term" value="F:RNA polymerase II cis-regulatory region sequence-specific DNA binding"/>
    <property type="evidence" value="ECO:0007669"/>
    <property type="project" value="TreeGrafter"/>
</dbReference>
<dbReference type="Gene3D" id="4.10.1040.10">
    <property type="entry name" value="DM DNA-binding domain"/>
    <property type="match status" value="1"/>
</dbReference>
<evidence type="ECO:0000256" key="7">
    <source>
        <dbReference type="SAM" id="MobiDB-lite"/>
    </source>
</evidence>